<gene>
    <name evidence="3" type="ORF">E2C01_078076</name>
</gene>
<accession>A0A5B7INY8</accession>
<keyword evidence="1" id="KW-0812">Transmembrane</keyword>
<keyword evidence="2" id="KW-0732">Signal</keyword>
<keyword evidence="4" id="KW-1185">Reference proteome</keyword>
<comment type="caution">
    <text evidence="3">The sequence shown here is derived from an EMBL/GenBank/DDBJ whole genome shotgun (WGS) entry which is preliminary data.</text>
</comment>
<evidence type="ECO:0000313" key="4">
    <source>
        <dbReference type="Proteomes" id="UP000324222"/>
    </source>
</evidence>
<dbReference type="Proteomes" id="UP000324222">
    <property type="component" value="Unassembled WGS sequence"/>
</dbReference>
<proteinExistence type="predicted"/>
<keyword evidence="1" id="KW-1133">Transmembrane helix</keyword>
<protein>
    <submittedName>
        <fullName evidence="3">Uncharacterized protein</fullName>
    </submittedName>
</protein>
<reference evidence="3 4" key="1">
    <citation type="submission" date="2019-05" db="EMBL/GenBank/DDBJ databases">
        <title>Another draft genome of Portunus trituberculatus and its Hox gene families provides insights of decapod evolution.</title>
        <authorList>
            <person name="Jeong J.-H."/>
            <person name="Song I."/>
            <person name="Kim S."/>
            <person name="Choi T."/>
            <person name="Kim D."/>
            <person name="Ryu S."/>
            <person name="Kim W."/>
        </authorList>
    </citation>
    <scope>NUCLEOTIDE SEQUENCE [LARGE SCALE GENOMIC DNA]</scope>
    <source>
        <tissue evidence="3">Muscle</tissue>
    </source>
</reference>
<organism evidence="3 4">
    <name type="scientific">Portunus trituberculatus</name>
    <name type="common">Swimming crab</name>
    <name type="synonym">Neptunus trituberculatus</name>
    <dbReference type="NCBI Taxonomy" id="210409"/>
    <lineage>
        <taxon>Eukaryota</taxon>
        <taxon>Metazoa</taxon>
        <taxon>Ecdysozoa</taxon>
        <taxon>Arthropoda</taxon>
        <taxon>Crustacea</taxon>
        <taxon>Multicrustacea</taxon>
        <taxon>Malacostraca</taxon>
        <taxon>Eumalacostraca</taxon>
        <taxon>Eucarida</taxon>
        <taxon>Decapoda</taxon>
        <taxon>Pleocyemata</taxon>
        <taxon>Brachyura</taxon>
        <taxon>Eubrachyura</taxon>
        <taxon>Portunoidea</taxon>
        <taxon>Portunidae</taxon>
        <taxon>Portuninae</taxon>
        <taxon>Portunus</taxon>
    </lineage>
</organism>
<feature type="signal peptide" evidence="2">
    <location>
        <begin position="1"/>
        <end position="19"/>
    </location>
</feature>
<keyword evidence="1" id="KW-0472">Membrane</keyword>
<evidence type="ECO:0000256" key="1">
    <source>
        <dbReference type="SAM" id="Phobius"/>
    </source>
</evidence>
<evidence type="ECO:0000313" key="3">
    <source>
        <dbReference type="EMBL" id="MPC83366.1"/>
    </source>
</evidence>
<dbReference type="AlphaFoldDB" id="A0A5B7INY8"/>
<name>A0A5B7INY8_PORTR</name>
<feature type="transmembrane region" description="Helical" evidence="1">
    <location>
        <begin position="38"/>
        <end position="63"/>
    </location>
</feature>
<dbReference type="EMBL" id="VSRR010062314">
    <property type="protein sequence ID" value="MPC83366.1"/>
    <property type="molecule type" value="Genomic_DNA"/>
</dbReference>
<feature type="chain" id="PRO_5023101010" evidence="2">
    <location>
        <begin position="20"/>
        <end position="131"/>
    </location>
</feature>
<evidence type="ECO:0000256" key="2">
    <source>
        <dbReference type="SAM" id="SignalP"/>
    </source>
</evidence>
<sequence length="131" mass="14991">MTLVFSCIICLVMVMPCSCRRWLFRAPDAKCSANRRESFVIVMLILVEVTVDFFVEGLVRLLYEDVEKRHGSVGAIFYAEVKAGGFLDVMSKLFYVGLVLRFDDYVVYISAVNFRLFCLLEGVPFYASQRS</sequence>